<comment type="subcellular location">
    <subcellularLocation>
        <location evidence="1">Cell membrane</location>
        <topology evidence="1">Multi-pass membrane protein</topology>
    </subcellularLocation>
</comment>
<dbReference type="InterPro" id="IPR036259">
    <property type="entry name" value="MFS_trans_sf"/>
</dbReference>
<reference evidence="8" key="1">
    <citation type="journal article" date="2019" name="Int. J. Syst. Evol. Microbiol.">
        <title>The Global Catalogue of Microorganisms (GCM) 10K type strain sequencing project: providing services to taxonomists for standard genome sequencing and annotation.</title>
        <authorList>
            <consortium name="The Broad Institute Genomics Platform"/>
            <consortium name="The Broad Institute Genome Sequencing Center for Infectious Disease"/>
            <person name="Wu L."/>
            <person name="Ma J."/>
        </authorList>
    </citation>
    <scope>NUCLEOTIDE SEQUENCE [LARGE SCALE GENOMIC DNA]</scope>
    <source>
        <strain evidence="8">CCUG 55995</strain>
    </source>
</reference>
<organism evidence="7 8">
    <name type="scientific">Deinococcus hohokamensis</name>
    <dbReference type="NCBI Taxonomy" id="309883"/>
    <lineage>
        <taxon>Bacteria</taxon>
        <taxon>Thermotogati</taxon>
        <taxon>Deinococcota</taxon>
        <taxon>Deinococci</taxon>
        <taxon>Deinococcales</taxon>
        <taxon>Deinococcaceae</taxon>
        <taxon>Deinococcus</taxon>
    </lineage>
</organism>
<feature type="transmembrane region" description="Helical" evidence="6">
    <location>
        <begin position="173"/>
        <end position="190"/>
    </location>
</feature>
<evidence type="ECO:0000256" key="2">
    <source>
        <dbReference type="ARBA" id="ARBA00022475"/>
    </source>
</evidence>
<dbReference type="EMBL" id="JBHSEI010000002">
    <property type="protein sequence ID" value="MFC4637917.1"/>
    <property type="molecule type" value="Genomic_DNA"/>
</dbReference>
<keyword evidence="2" id="KW-1003">Cell membrane</keyword>
<keyword evidence="5 6" id="KW-0472">Membrane</keyword>
<dbReference type="Pfam" id="PF07690">
    <property type="entry name" value="MFS_1"/>
    <property type="match status" value="1"/>
</dbReference>
<keyword evidence="8" id="KW-1185">Reference proteome</keyword>
<dbReference type="PANTHER" id="PTHR23513">
    <property type="entry name" value="INTEGRAL MEMBRANE EFFLUX PROTEIN-RELATED"/>
    <property type="match status" value="1"/>
</dbReference>
<evidence type="ECO:0000256" key="5">
    <source>
        <dbReference type="ARBA" id="ARBA00023136"/>
    </source>
</evidence>
<keyword evidence="4 6" id="KW-1133">Transmembrane helix</keyword>
<sequence length="403" mass="40254">MTATLTVRPAGQPFLAYWSALTAGALGDAIVSMAVPFLALAAGGGVAGVGAVVLAGSLPRFLGPVYGLVADRASARVLLALCAVVRALGVGLIGFAALHLRVPLIALRLLALLNGALATLAYTTGAALLPRLVSEEELPRANSLLSAALMGTPLVGYGVGGALVHALGSGPTLLLAVPLLLSLAVAAPLLPARAPGAAGGGQAGRAWPDLVTGLRLCLEQPLLRTLMLLGALTNLALNLVNVRAPLTMTALDDGASDYAVFEMLISGGALGGIALVPVLSRRLGTDALIRLGSLVTVLGVALLAAGGVEVWWSGGLLLGLGLGVLEVAAMTRLQRAVPEKLRGRVLGAFLTSNAAGLTLGAALGRLDVPSAWLMPAVAAVLLCAGLVWVQVARSGADTSATGV</sequence>
<feature type="transmembrane region" description="Helical" evidence="6">
    <location>
        <begin position="311"/>
        <end position="333"/>
    </location>
</feature>
<feature type="transmembrane region" description="Helical" evidence="6">
    <location>
        <begin position="77"/>
        <end position="99"/>
    </location>
</feature>
<evidence type="ECO:0000256" key="6">
    <source>
        <dbReference type="SAM" id="Phobius"/>
    </source>
</evidence>
<gene>
    <name evidence="7" type="ORF">ACFO0D_06145</name>
</gene>
<feature type="transmembrane region" description="Helical" evidence="6">
    <location>
        <begin position="260"/>
        <end position="280"/>
    </location>
</feature>
<dbReference type="SUPFAM" id="SSF103473">
    <property type="entry name" value="MFS general substrate transporter"/>
    <property type="match status" value="1"/>
</dbReference>
<proteinExistence type="predicted"/>
<dbReference type="Proteomes" id="UP001595952">
    <property type="component" value="Unassembled WGS sequence"/>
</dbReference>
<dbReference type="RefSeq" id="WP_380060942.1">
    <property type="nucleotide sequence ID" value="NZ_JBHSEI010000002.1"/>
</dbReference>
<accession>A0ABV9I763</accession>
<evidence type="ECO:0000256" key="3">
    <source>
        <dbReference type="ARBA" id="ARBA00022692"/>
    </source>
</evidence>
<feature type="transmembrane region" description="Helical" evidence="6">
    <location>
        <begin position="370"/>
        <end position="389"/>
    </location>
</feature>
<dbReference type="Gene3D" id="1.20.1250.20">
    <property type="entry name" value="MFS general substrate transporter like domains"/>
    <property type="match status" value="1"/>
</dbReference>
<dbReference type="InterPro" id="IPR011701">
    <property type="entry name" value="MFS"/>
</dbReference>
<evidence type="ECO:0000313" key="7">
    <source>
        <dbReference type="EMBL" id="MFC4637917.1"/>
    </source>
</evidence>
<protein>
    <submittedName>
        <fullName evidence="7">MFS transporter</fullName>
    </submittedName>
</protein>
<comment type="caution">
    <text evidence="7">The sequence shown here is derived from an EMBL/GenBank/DDBJ whole genome shotgun (WGS) entry which is preliminary data.</text>
</comment>
<evidence type="ECO:0000313" key="8">
    <source>
        <dbReference type="Proteomes" id="UP001595952"/>
    </source>
</evidence>
<feature type="transmembrane region" description="Helical" evidence="6">
    <location>
        <begin position="345"/>
        <end position="364"/>
    </location>
</feature>
<evidence type="ECO:0000256" key="4">
    <source>
        <dbReference type="ARBA" id="ARBA00022989"/>
    </source>
</evidence>
<feature type="transmembrane region" description="Helical" evidence="6">
    <location>
        <begin position="141"/>
        <end position="167"/>
    </location>
</feature>
<feature type="transmembrane region" description="Helical" evidence="6">
    <location>
        <begin position="105"/>
        <end position="129"/>
    </location>
</feature>
<feature type="transmembrane region" description="Helical" evidence="6">
    <location>
        <begin position="287"/>
        <end position="305"/>
    </location>
</feature>
<name>A0ABV9I763_9DEIO</name>
<evidence type="ECO:0000256" key="1">
    <source>
        <dbReference type="ARBA" id="ARBA00004651"/>
    </source>
</evidence>
<dbReference type="PANTHER" id="PTHR23513:SF11">
    <property type="entry name" value="STAPHYLOFERRIN A TRANSPORTER"/>
    <property type="match status" value="1"/>
</dbReference>
<feature type="transmembrane region" description="Helical" evidence="6">
    <location>
        <begin position="29"/>
        <end position="56"/>
    </location>
</feature>
<keyword evidence="3 6" id="KW-0812">Transmembrane</keyword>